<dbReference type="STRING" id="38772.ENSGAGP00000021312"/>
<organism evidence="1 2">
    <name type="scientific">Gopherus agassizii</name>
    <name type="common">Agassiz's desert tortoise</name>
    <dbReference type="NCBI Taxonomy" id="38772"/>
    <lineage>
        <taxon>Eukaryota</taxon>
        <taxon>Metazoa</taxon>
        <taxon>Chordata</taxon>
        <taxon>Craniata</taxon>
        <taxon>Vertebrata</taxon>
        <taxon>Euteleostomi</taxon>
        <taxon>Archelosauria</taxon>
        <taxon>Testudinata</taxon>
        <taxon>Testudines</taxon>
        <taxon>Cryptodira</taxon>
        <taxon>Durocryptodira</taxon>
        <taxon>Testudinoidea</taxon>
        <taxon>Testudinidae</taxon>
        <taxon>Gopherus</taxon>
    </lineage>
</organism>
<keyword evidence="2" id="KW-1185">Reference proteome</keyword>
<evidence type="ECO:0000313" key="2">
    <source>
        <dbReference type="Proteomes" id="UP000291020"/>
    </source>
</evidence>
<name>A0A452I1E0_9SAUR</name>
<reference evidence="2" key="1">
    <citation type="journal article" date="2017" name="PLoS ONE">
        <title>The Agassiz's desert tortoise genome provides a resource for the conservation of a threatened species.</title>
        <authorList>
            <person name="Tollis M."/>
            <person name="DeNardo D.F."/>
            <person name="Cornelius J.A."/>
            <person name="Dolby G.A."/>
            <person name="Edwards T."/>
            <person name="Henen B.T."/>
            <person name="Karl A.E."/>
            <person name="Murphy R.W."/>
            <person name="Kusumi K."/>
        </authorList>
    </citation>
    <scope>NUCLEOTIDE SEQUENCE [LARGE SCALE GENOMIC DNA]</scope>
</reference>
<reference evidence="1" key="2">
    <citation type="submission" date="2025-08" db="UniProtKB">
        <authorList>
            <consortium name="Ensembl"/>
        </authorList>
    </citation>
    <scope>IDENTIFICATION</scope>
</reference>
<protein>
    <submittedName>
        <fullName evidence="1">Uncharacterized protein</fullName>
    </submittedName>
</protein>
<accession>A0A452I1E0</accession>
<reference evidence="1" key="3">
    <citation type="submission" date="2025-09" db="UniProtKB">
        <authorList>
            <consortium name="Ensembl"/>
        </authorList>
    </citation>
    <scope>IDENTIFICATION</scope>
</reference>
<evidence type="ECO:0000313" key="1">
    <source>
        <dbReference type="Ensembl" id="ENSGAGP00000021312.1"/>
    </source>
</evidence>
<proteinExistence type="predicted"/>
<dbReference type="AlphaFoldDB" id="A0A452I1E0"/>
<sequence>MQMQVESEGTREFEINVAESWKQVQILAANAMLVKAKAKAEAIWLLADALMQQNRWKGIGIPYRKGRGKHIMLPELIRAQPMTVVHVYI</sequence>
<dbReference type="Ensembl" id="ENSGAGT00000024272.1">
    <property type="protein sequence ID" value="ENSGAGP00000021312.1"/>
    <property type="gene ID" value="ENSGAGG00000015645.1"/>
</dbReference>
<dbReference type="Proteomes" id="UP000291020">
    <property type="component" value="Unassembled WGS sequence"/>
</dbReference>